<reference evidence="1" key="1">
    <citation type="submission" date="2023-03" db="EMBL/GenBank/DDBJ databases">
        <title>Massive genome expansion in bonnet fungi (Mycena s.s.) driven by repeated elements and novel gene families across ecological guilds.</title>
        <authorList>
            <consortium name="Lawrence Berkeley National Laboratory"/>
            <person name="Harder C.B."/>
            <person name="Miyauchi S."/>
            <person name="Viragh M."/>
            <person name="Kuo A."/>
            <person name="Thoen E."/>
            <person name="Andreopoulos B."/>
            <person name="Lu D."/>
            <person name="Skrede I."/>
            <person name="Drula E."/>
            <person name="Henrissat B."/>
            <person name="Morin E."/>
            <person name="Kohler A."/>
            <person name="Barry K."/>
            <person name="LaButti K."/>
            <person name="Morin E."/>
            <person name="Salamov A."/>
            <person name="Lipzen A."/>
            <person name="Mereny Z."/>
            <person name="Hegedus B."/>
            <person name="Baldrian P."/>
            <person name="Stursova M."/>
            <person name="Weitz H."/>
            <person name="Taylor A."/>
            <person name="Grigoriev I.V."/>
            <person name="Nagy L.G."/>
            <person name="Martin F."/>
            <person name="Kauserud H."/>
        </authorList>
    </citation>
    <scope>NUCLEOTIDE SEQUENCE</scope>
    <source>
        <strain evidence="1">CBHHK200</strain>
    </source>
</reference>
<dbReference type="EMBL" id="JARJCM010000113">
    <property type="protein sequence ID" value="KAJ7028307.1"/>
    <property type="molecule type" value="Genomic_DNA"/>
</dbReference>
<evidence type="ECO:0000313" key="1">
    <source>
        <dbReference type="EMBL" id="KAJ7028307.1"/>
    </source>
</evidence>
<proteinExistence type="predicted"/>
<sequence length="251" mass="29429">MEDEYIQQPHTPFVAALRLFTVGWLHHLRHQAALQTLYPDQYPHDPTLLPPRFPYTQISLGTTPPFLSDFLPYPRTSHQVWLKYYGRNPDADSLLWMMNFEDILLGVFEIPARVYDDPHRTFRIAHDLVLEAMLESVSHRATFILDYAYHPLNARPGVQRSYAMEDVHLVNQLTSVQGRLIATRSMQGCLRCNLLVPYPRELCYTCEQYLERTYLHLEPKLRAHPSSRERLSPTVLRSWASFSLLSVYFRL</sequence>
<evidence type="ECO:0000313" key="2">
    <source>
        <dbReference type="Proteomes" id="UP001218188"/>
    </source>
</evidence>
<accession>A0AAD6SJD1</accession>
<organism evidence="1 2">
    <name type="scientific">Mycena alexandri</name>
    <dbReference type="NCBI Taxonomy" id="1745969"/>
    <lineage>
        <taxon>Eukaryota</taxon>
        <taxon>Fungi</taxon>
        <taxon>Dikarya</taxon>
        <taxon>Basidiomycota</taxon>
        <taxon>Agaricomycotina</taxon>
        <taxon>Agaricomycetes</taxon>
        <taxon>Agaricomycetidae</taxon>
        <taxon>Agaricales</taxon>
        <taxon>Marasmiineae</taxon>
        <taxon>Mycenaceae</taxon>
        <taxon>Mycena</taxon>
    </lineage>
</organism>
<comment type="caution">
    <text evidence="1">The sequence shown here is derived from an EMBL/GenBank/DDBJ whole genome shotgun (WGS) entry which is preliminary data.</text>
</comment>
<gene>
    <name evidence="1" type="ORF">C8F04DRAFT_1119613</name>
</gene>
<dbReference type="Proteomes" id="UP001218188">
    <property type="component" value="Unassembled WGS sequence"/>
</dbReference>
<dbReference type="AlphaFoldDB" id="A0AAD6SJD1"/>
<name>A0AAD6SJD1_9AGAR</name>
<keyword evidence="2" id="KW-1185">Reference proteome</keyword>
<protein>
    <submittedName>
        <fullName evidence="1">Uncharacterized protein</fullName>
    </submittedName>
</protein>